<dbReference type="InterPro" id="IPR018641">
    <property type="entry name" value="Trfase_1_rSAM/seldom-assoc"/>
</dbReference>
<dbReference type="InterPro" id="IPR029044">
    <property type="entry name" value="Nucleotide-diphossugar_trans"/>
</dbReference>
<dbReference type="Pfam" id="PF09837">
    <property type="entry name" value="DUF2064"/>
    <property type="match status" value="1"/>
</dbReference>
<dbReference type="AlphaFoldDB" id="A0A927GIH1"/>
<dbReference type="EMBL" id="JACXAD010000005">
    <property type="protein sequence ID" value="MBD2767438.1"/>
    <property type="molecule type" value="Genomic_DNA"/>
</dbReference>
<keyword evidence="2" id="KW-1185">Reference proteome</keyword>
<dbReference type="RefSeq" id="WP_191004255.1">
    <property type="nucleotide sequence ID" value="NZ_JACXAD010000005.1"/>
</dbReference>
<sequence length="220" mass="23354">MSEHLLVFARHPVLGQVKTRLAHAVGPEEALRVYHELLGRTRAAAEGLAVAKTLWLAGEPVADAAFEGWPGYEQRPQPAGDLGERMHQAFAAAFAAGATAAVIVGTDCPDLTTGHLSAAFHHLAQHDVVVGPALDGGYYLLGLRALVPDFFVDKAWSTSAVLAATLADADRLGLRVAHLPTLSDVDTVHDLTAWQGRLREVSAPDGQLTRVNLEAARPGQ</sequence>
<gene>
    <name evidence="1" type="ORF">IC235_05985</name>
</gene>
<dbReference type="SUPFAM" id="SSF53448">
    <property type="entry name" value="Nucleotide-diphospho-sugar transferases"/>
    <property type="match status" value="1"/>
</dbReference>
<reference evidence="1" key="1">
    <citation type="submission" date="2020-09" db="EMBL/GenBank/DDBJ databases">
        <authorList>
            <person name="Kim M.K."/>
        </authorList>
    </citation>
    <scope>NUCLEOTIDE SEQUENCE</scope>
    <source>
        <strain evidence="1">BT664</strain>
    </source>
</reference>
<dbReference type="PANTHER" id="PTHR36529">
    <property type="entry name" value="SLL1095 PROTEIN"/>
    <property type="match status" value="1"/>
</dbReference>
<organism evidence="1 2">
    <name type="scientific">Hymenobacter montanus</name>
    <dbReference type="NCBI Taxonomy" id="2771359"/>
    <lineage>
        <taxon>Bacteria</taxon>
        <taxon>Pseudomonadati</taxon>
        <taxon>Bacteroidota</taxon>
        <taxon>Cytophagia</taxon>
        <taxon>Cytophagales</taxon>
        <taxon>Hymenobacteraceae</taxon>
        <taxon>Hymenobacter</taxon>
    </lineage>
</organism>
<comment type="caution">
    <text evidence="1">The sequence shown here is derived from an EMBL/GenBank/DDBJ whole genome shotgun (WGS) entry which is preliminary data.</text>
</comment>
<name>A0A927GIH1_9BACT</name>
<dbReference type="NCBIfam" id="TIGR04282">
    <property type="entry name" value="glyco_like_cofC"/>
    <property type="match status" value="1"/>
</dbReference>
<dbReference type="Proteomes" id="UP000612233">
    <property type="component" value="Unassembled WGS sequence"/>
</dbReference>
<dbReference type="PANTHER" id="PTHR36529:SF1">
    <property type="entry name" value="GLYCOSYLTRANSFERASE"/>
    <property type="match status" value="1"/>
</dbReference>
<protein>
    <submittedName>
        <fullName evidence="1">TIGR04282 family arsenosugar biosynthesis glycosyltransferase</fullName>
    </submittedName>
</protein>
<dbReference type="Gene3D" id="3.90.550.10">
    <property type="entry name" value="Spore Coat Polysaccharide Biosynthesis Protein SpsA, Chain A"/>
    <property type="match status" value="1"/>
</dbReference>
<accession>A0A927GIH1</accession>
<evidence type="ECO:0000313" key="1">
    <source>
        <dbReference type="EMBL" id="MBD2767438.1"/>
    </source>
</evidence>
<proteinExistence type="predicted"/>
<evidence type="ECO:0000313" key="2">
    <source>
        <dbReference type="Proteomes" id="UP000612233"/>
    </source>
</evidence>